<keyword evidence="4 10" id="KW-0067">ATP-binding</keyword>
<dbReference type="InterPro" id="IPR017871">
    <property type="entry name" value="ABC_transporter-like_CS"/>
</dbReference>
<dbReference type="Gene3D" id="3.40.50.300">
    <property type="entry name" value="P-loop containing nucleotide triphosphate hydrolases"/>
    <property type="match status" value="1"/>
</dbReference>
<dbReference type="InterPro" id="IPR011527">
    <property type="entry name" value="ABC1_TM_dom"/>
</dbReference>
<evidence type="ECO:0000256" key="7">
    <source>
        <dbReference type="SAM" id="Phobius"/>
    </source>
</evidence>
<evidence type="ECO:0000256" key="2">
    <source>
        <dbReference type="ARBA" id="ARBA00022692"/>
    </source>
</evidence>
<feature type="transmembrane region" description="Helical" evidence="7">
    <location>
        <begin position="170"/>
        <end position="187"/>
    </location>
</feature>
<evidence type="ECO:0000256" key="5">
    <source>
        <dbReference type="ARBA" id="ARBA00022989"/>
    </source>
</evidence>
<dbReference type="PROSITE" id="PS50893">
    <property type="entry name" value="ABC_TRANSPORTER_2"/>
    <property type="match status" value="1"/>
</dbReference>
<evidence type="ECO:0000259" key="9">
    <source>
        <dbReference type="PROSITE" id="PS50929"/>
    </source>
</evidence>
<sequence>MKIFFRILRYAPGIRSQLAKFLLYAVLASGFSAVYLGLLQPMLDILFIQKLNDTVTKLPEFSLSVEYGKDVLMYYFSDTLKAQGLQTTLMYVCIFIVGFVFLSNLFRYMERMVASRVKADVVRNIRIHIFEKVSLLHIGFFNDQRKGDLISRFTNDVGEMENTVVNAFKAIKEPITLIIYIGVLFKISAELTLFTLIVLPLMGGVISIIIKRLKKRAVQSQETMGRIVNILDESFSGMRVINAFNARNFILKKIEKETTFHRKVNLSISRKNELASPLSEFLGVVVVAFILYYGGQWVLSGTGELKPSAFILFLTFYASMIQPAKNFSNGITSLQKGIASAQRIFATIDTESAIRNKPDAIHLQEFKTQIEFRNVSFAYETEPVLSNLNLTIEKGKTIALVGPSGGGKSTLADLIPRFYDPTLGEVLLDGISLKDYEIDSLRKQMGVVTQESILFNDTIFNNIAFGMENVKEEDVIHAARVANAHDFIMQQENGYQTFIGERGSKLSGGQRQRLSIARAVLKNPPILILDEATSALDSESERLVQDALNNLMKNRTSIVIAHRLSTIQHADEILVIQKGHIAERGSHAELIQRNGLYRKLKDIQRV</sequence>
<comment type="subcellular location">
    <subcellularLocation>
        <location evidence="1">Cell membrane</location>
        <topology evidence="1">Multi-pass membrane protein</topology>
    </subcellularLocation>
</comment>
<feature type="domain" description="ABC transmembrane type-1" evidence="9">
    <location>
        <begin position="22"/>
        <end position="336"/>
    </location>
</feature>
<keyword evidence="3" id="KW-0547">Nucleotide-binding</keyword>
<organism evidence="10 11">
    <name type="scientific">Ohtaekwangia kribbensis</name>
    <dbReference type="NCBI Taxonomy" id="688913"/>
    <lineage>
        <taxon>Bacteria</taxon>
        <taxon>Pseudomonadati</taxon>
        <taxon>Bacteroidota</taxon>
        <taxon>Cytophagia</taxon>
        <taxon>Cytophagales</taxon>
        <taxon>Fulvivirgaceae</taxon>
        <taxon>Ohtaekwangia</taxon>
    </lineage>
</organism>
<dbReference type="RefSeq" id="WP_377576782.1">
    <property type="nucleotide sequence ID" value="NZ_JBHTKA010000001.1"/>
</dbReference>
<feature type="transmembrane region" description="Helical" evidence="7">
    <location>
        <begin position="21"/>
        <end position="43"/>
    </location>
</feature>
<keyword evidence="2 7" id="KW-0812">Transmembrane</keyword>
<dbReference type="InterPro" id="IPR003439">
    <property type="entry name" value="ABC_transporter-like_ATP-bd"/>
</dbReference>
<dbReference type="Proteomes" id="UP001597112">
    <property type="component" value="Unassembled WGS sequence"/>
</dbReference>
<dbReference type="InterPro" id="IPR003593">
    <property type="entry name" value="AAA+_ATPase"/>
</dbReference>
<dbReference type="SUPFAM" id="SSF52540">
    <property type="entry name" value="P-loop containing nucleoside triphosphate hydrolases"/>
    <property type="match status" value="1"/>
</dbReference>
<comment type="caution">
    <text evidence="10">The sequence shown here is derived from an EMBL/GenBank/DDBJ whole genome shotgun (WGS) entry which is preliminary data.</text>
</comment>
<dbReference type="PROSITE" id="PS50929">
    <property type="entry name" value="ABC_TM1F"/>
    <property type="match status" value="1"/>
</dbReference>
<dbReference type="CDD" id="cd18552">
    <property type="entry name" value="ABC_6TM_MsbA_like"/>
    <property type="match status" value="1"/>
</dbReference>
<keyword evidence="5 7" id="KW-1133">Transmembrane helix</keyword>
<feature type="transmembrane region" description="Helical" evidence="7">
    <location>
        <begin position="88"/>
        <end position="106"/>
    </location>
</feature>
<dbReference type="PROSITE" id="PS00211">
    <property type="entry name" value="ABC_TRANSPORTER_1"/>
    <property type="match status" value="1"/>
</dbReference>
<proteinExistence type="predicted"/>
<feature type="domain" description="ABC transporter" evidence="8">
    <location>
        <begin position="370"/>
        <end position="603"/>
    </location>
</feature>
<evidence type="ECO:0000256" key="6">
    <source>
        <dbReference type="ARBA" id="ARBA00023136"/>
    </source>
</evidence>
<gene>
    <name evidence="10" type="ORF">ACFQ21_06990</name>
</gene>
<accession>A0ABW3K0V0</accession>
<evidence type="ECO:0000313" key="10">
    <source>
        <dbReference type="EMBL" id="MFD0999045.1"/>
    </source>
</evidence>
<protein>
    <submittedName>
        <fullName evidence="10">ABC transporter ATP-binding protein</fullName>
    </submittedName>
</protein>
<evidence type="ECO:0000313" key="11">
    <source>
        <dbReference type="Proteomes" id="UP001597112"/>
    </source>
</evidence>
<dbReference type="InterPro" id="IPR027417">
    <property type="entry name" value="P-loop_NTPase"/>
</dbReference>
<keyword evidence="11" id="KW-1185">Reference proteome</keyword>
<dbReference type="Pfam" id="PF00005">
    <property type="entry name" value="ABC_tran"/>
    <property type="match status" value="1"/>
</dbReference>
<dbReference type="PANTHER" id="PTHR43394">
    <property type="entry name" value="ATP-DEPENDENT PERMEASE MDL1, MITOCHONDRIAL"/>
    <property type="match status" value="1"/>
</dbReference>
<evidence type="ECO:0000256" key="4">
    <source>
        <dbReference type="ARBA" id="ARBA00022840"/>
    </source>
</evidence>
<dbReference type="GO" id="GO:0005524">
    <property type="term" value="F:ATP binding"/>
    <property type="evidence" value="ECO:0007669"/>
    <property type="project" value="UniProtKB-KW"/>
</dbReference>
<keyword evidence="6 7" id="KW-0472">Membrane</keyword>
<dbReference type="PANTHER" id="PTHR43394:SF1">
    <property type="entry name" value="ATP-BINDING CASSETTE SUB-FAMILY B MEMBER 10, MITOCHONDRIAL"/>
    <property type="match status" value="1"/>
</dbReference>
<evidence type="ECO:0000256" key="3">
    <source>
        <dbReference type="ARBA" id="ARBA00022741"/>
    </source>
</evidence>
<dbReference type="SMART" id="SM00382">
    <property type="entry name" value="AAA"/>
    <property type="match status" value="1"/>
</dbReference>
<dbReference type="SUPFAM" id="SSF90123">
    <property type="entry name" value="ABC transporter transmembrane region"/>
    <property type="match status" value="1"/>
</dbReference>
<dbReference type="EMBL" id="JBHTKA010000001">
    <property type="protein sequence ID" value="MFD0999045.1"/>
    <property type="molecule type" value="Genomic_DNA"/>
</dbReference>
<reference evidence="11" key="1">
    <citation type="journal article" date="2019" name="Int. J. Syst. Evol. Microbiol.">
        <title>The Global Catalogue of Microorganisms (GCM) 10K type strain sequencing project: providing services to taxonomists for standard genome sequencing and annotation.</title>
        <authorList>
            <consortium name="The Broad Institute Genomics Platform"/>
            <consortium name="The Broad Institute Genome Sequencing Center for Infectious Disease"/>
            <person name="Wu L."/>
            <person name="Ma J."/>
        </authorList>
    </citation>
    <scope>NUCLEOTIDE SEQUENCE [LARGE SCALE GENOMIC DNA]</scope>
    <source>
        <strain evidence="11">CCUG 58938</strain>
    </source>
</reference>
<dbReference type="InterPro" id="IPR039421">
    <property type="entry name" value="Type_1_exporter"/>
</dbReference>
<feature type="transmembrane region" description="Helical" evidence="7">
    <location>
        <begin position="278"/>
        <end position="295"/>
    </location>
</feature>
<dbReference type="CDD" id="cd03251">
    <property type="entry name" value="ABCC_MsbA"/>
    <property type="match status" value="1"/>
</dbReference>
<dbReference type="InterPro" id="IPR036640">
    <property type="entry name" value="ABC1_TM_sf"/>
</dbReference>
<name>A0ABW3K0V0_9BACT</name>
<evidence type="ECO:0000256" key="1">
    <source>
        <dbReference type="ARBA" id="ARBA00004651"/>
    </source>
</evidence>
<dbReference type="Gene3D" id="1.20.1560.10">
    <property type="entry name" value="ABC transporter type 1, transmembrane domain"/>
    <property type="match status" value="1"/>
</dbReference>
<dbReference type="Pfam" id="PF00664">
    <property type="entry name" value="ABC_membrane"/>
    <property type="match status" value="1"/>
</dbReference>
<evidence type="ECO:0000259" key="8">
    <source>
        <dbReference type="PROSITE" id="PS50893"/>
    </source>
</evidence>
<feature type="transmembrane region" description="Helical" evidence="7">
    <location>
        <begin position="193"/>
        <end position="210"/>
    </location>
</feature>